<keyword evidence="5" id="KW-1185">Reference proteome</keyword>
<reference evidence="4 5" key="1">
    <citation type="submission" date="2018-05" db="EMBL/GenBank/DDBJ databases">
        <title>Genomic Encyclopedia of Type Strains, Phase I: the one thousand microbial genomes (KMG-I) project.</title>
        <authorList>
            <person name="Kyrpides N."/>
        </authorList>
    </citation>
    <scope>NUCLEOTIDE SEQUENCE [LARGE SCALE GENOMIC DNA]</scope>
    <source>
        <strain evidence="4 5">DSM 15611</strain>
    </source>
</reference>
<dbReference type="InterPro" id="IPR011250">
    <property type="entry name" value="OMP/PagP_B-barrel"/>
</dbReference>
<dbReference type="RefSeq" id="WP_025815358.1">
    <property type="nucleotide sequence ID" value="NZ_BAIZ01000003.1"/>
</dbReference>
<sequence length="180" mass="19533">MKKILMTMVAAVIAVSASAQVYLGGSIGVGVSKVKNGEEKTTFKLLPEIGYGINGNWAVGTVIGWGKGNPVSLEDASVNSDETYFKLSPYVRYTFVHSKFVNVFVDGGVDYQHYKGGVNNLEVGLTPGVAVNLNRHFSFVTKVGFLGWKNTKNSDSGLDTQAWGASFDNNHLTFGLYYNF</sequence>
<evidence type="ECO:0000256" key="1">
    <source>
        <dbReference type="ARBA" id="ARBA00022729"/>
    </source>
</evidence>
<dbReference type="AlphaFoldDB" id="A0A318HRI2"/>
<dbReference type="Pfam" id="PF13505">
    <property type="entry name" value="OMP_b-brl"/>
    <property type="match status" value="1"/>
</dbReference>
<evidence type="ECO:0000259" key="3">
    <source>
        <dbReference type="Pfam" id="PF13505"/>
    </source>
</evidence>
<protein>
    <submittedName>
        <fullName evidence="4">Outer membrane protein with beta-barrel domain</fullName>
    </submittedName>
</protein>
<evidence type="ECO:0000313" key="4">
    <source>
        <dbReference type="EMBL" id="PXX21008.1"/>
    </source>
</evidence>
<feature type="signal peptide" evidence="2">
    <location>
        <begin position="1"/>
        <end position="19"/>
    </location>
</feature>
<dbReference type="OrthoDB" id="1082240at2"/>
<dbReference type="InterPro" id="IPR027385">
    <property type="entry name" value="Beta-barrel_OMP"/>
</dbReference>
<organism evidence="4 5">
    <name type="scientific">Hoylesella shahii DSM 15611 = JCM 12083</name>
    <dbReference type="NCBI Taxonomy" id="1122991"/>
    <lineage>
        <taxon>Bacteria</taxon>
        <taxon>Pseudomonadati</taxon>
        <taxon>Bacteroidota</taxon>
        <taxon>Bacteroidia</taxon>
        <taxon>Bacteroidales</taxon>
        <taxon>Prevotellaceae</taxon>
        <taxon>Hoylesella</taxon>
    </lineage>
</organism>
<keyword evidence="1 2" id="KW-0732">Signal</keyword>
<accession>A0A318HRI2</accession>
<evidence type="ECO:0000313" key="5">
    <source>
        <dbReference type="Proteomes" id="UP000248314"/>
    </source>
</evidence>
<dbReference type="Proteomes" id="UP000248314">
    <property type="component" value="Unassembled WGS sequence"/>
</dbReference>
<gene>
    <name evidence="4" type="ORF">EJ73_02001</name>
</gene>
<dbReference type="EMBL" id="QJJX01000025">
    <property type="protein sequence ID" value="PXX21008.1"/>
    <property type="molecule type" value="Genomic_DNA"/>
</dbReference>
<comment type="caution">
    <text evidence="4">The sequence shown here is derived from an EMBL/GenBank/DDBJ whole genome shotgun (WGS) entry which is preliminary data.</text>
</comment>
<evidence type="ECO:0000256" key="2">
    <source>
        <dbReference type="SAM" id="SignalP"/>
    </source>
</evidence>
<proteinExistence type="predicted"/>
<dbReference type="STRING" id="1122991.GCA_000613445_03027"/>
<name>A0A318HRI2_9BACT</name>
<feature type="chain" id="PRO_5016244656" evidence="2">
    <location>
        <begin position="20"/>
        <end position="180"/>
    </location>
</feature>
<dbReference type="SUPFAM" id="SSF56925">
    <property type="entry name" value="OMPA-like"/>
    <property type="match status" value="1"/>
</dbReference>
<feature type="domain" description="Outer membrane protein beta-barrel" evidence="3">
    <location>
        <begin position="9"/>
        <end position="180"/>
    </location>
</feature>